<proteinExistence type="predicted"/>
<feature type="compositionally biased region" description="Polar residues" evidence="1">
    <location>
        <begin position="224"/>
        <end position="234"/>
    </location>
</feature>
<name>A0A6G1JID7_9PLEO</name>
<feature type="region of interest" description="Disordered" evidence="1">
    <location>
        <begin position="1"/>
        <end position="271"/>
    </location>
</feature>
<evidence type="ECO:0000313" key="3">
    <source>
        <dbReference type="Proteomes" id="UP000799291"/>
    </source>
</evidence>
<feature type="compositionally biased region" description="Basic and acidic residues" evidence="1">
    <location>
        <begin position="170"/>
        <end position="179"/>
    </location>
</feature>
<keyword evidence="3" id="KW-1185">Reference proteome</keyword>
<dbReference type="EMBL" id="MU005571">
    <property type="protein sequence ID" value="KAF2690208.1"/>
    <property type="molecule type" value="Genomic_DNA"/>
</dbReference>
<feature type="compositionally biased region" description="Polar residues" evidence="1">
    <location>
        <begin position="137"/>
        <end position="156"/>
    </location>
</feature>
<accession>A0A6G1JID7</accession>
<dbReference type="OrthoDB" id="3937309at2759"/>
<gene>
    <name evidence="2" type="ORF">K458DRAFT_100210</name>
</gene>
<feature type="compositionally biased region" description="Acidic residues" evidence="1">
    <location>
        <begin position="1"/>
        <end position="19"/>
    </location>
</feature>
<evidence type="ECO:0000256" key="1">
    <source>
        <dbReference type="SAM" id="MobiDB-lite"/>
    </source>
</evidence>
<evidence type="ECO:0000313" key="2">
    <source>
        <dbReference type="EMBL" id="KAF2690208.1"/>
    </source>
</evidence>
<dbReference type="AlphaFoldDB" id="A0A6G1JID7"/>
<protein>
    <submittedName>
        <fullName evidence="2">Uncharacterized protein</fullName>
    </submittedName>
</protein>
<organism evidence="2 3">
    <name type="scientific">Lentithecium fluviatile CBS 122367</name>
    <dbReference type="NCBI Taxonomy" id="1168545"/>
    <lineage>
        <taxon>Eukaryota</taxon>
        <taxon>Fungi</taxon>
        <taxon>Dikarya</taxon>
        <taxon>Ascomycota</taxon>
        <taxon>Pezizomycotina</taxon>
        <taxon>Dothideomycetes</taxon>
        <taxon>Pleosporomycetidae</taxon>
        <taxon>Pleosporales</taxon>
        <taxon>Massarineae</taxon>
        <taxon>Lentitheciaceae</taxon>
        <taxon>Lentithecium</taxon>
    </lineage>
</organism>
<reference evidence="2" key="1">
    <citation type="journal article" date="2020" name="Stud. Mycol.">
        <title>101 Dothideomycetes genomes: a test case for predicting lifestyles and emergence of pathogens.</title>
        <authorList>
            <person name="Haridas S."/>
            <person name="Albert R."/>
            <person name="Binder M."/>
            <person name="Bloem J."/>
            <person name="Labutti K."/>
            <person name="Salamov A."/>
            <person name="Andreopoulos B."/>
            <person name="Baker S."/>
            <person name="Barry K."/>
            <person name="Bills G."/>
            <person name="Bluhm B."/>
            <person name="Cannon C."/>
            <person name="Castanera R."/>
            <person name="Culley D."/>
            <person name="Daum C."/>
            <person name="Ezra D."/>
            <person name="Gonzalez J."/>
            <person name="Henrissat B."/>
            <person name="Kuo A."/>
            <person name="Liang C."/>
            <person name="Lipzen A."/>
            <person name="Lutzoni F."/>
            <person name="Magnuson J."/>
            <person name="Mondo S."/>
            <person name="Nolan M."/>
            <person name="Ohm R."/>
            <person name="Pangilinan J."/>
            <person name="Park H.-J."/>
            <person name="Ramirez L."/>
            <person name="Alfaro M."/>
            <person name="Sun H."/>
            <person name="Tritt A."/>
            <person name="Yoshinaga Y."/>
            <person name="Zwiers L.-H."/>
            <person name="Turgeon B."/>
            <person name="Goodwin S."/>
            <person name="Spatafora J."/>
            <person name="Crous P."/>
            <person name="Grigoriev I."/>
        </authorList>
    </citation>
    <scope>NUCLEOTIDE SEQUENCE</scope>
    <source>
        <strain evidence="2">CBS 122367</strain>
    </source>
</reference>
<feature type="compositionally biased region" description="Polar residues" evidence="1">
    <location>
        <begin position="88"/>
        <end position="98"/>
    </location>
</feature>
<dbReference type="Proteomes" id="UP000799291">
    <property type="component" value="Unassembled WGS sequence"/>
</dbReference>
<sequence length="301" mass="32973">MISSIDDAEASGEDDESFSDDSSPSHAGEQTPNAASTRLHLPLPASEFQLPLRPAPSGREGAGRSTPRGTFSEDLPSSPPKHPFRSSRFGQERTNSSEDGNEGASQARIHAATDGQAEETETIQATPTRNRARSLRQHSSFNPSPLQQAHTMSSPRQGGGSADPDSNGADEEHPERADSTRPQVVEDSPTRFLRGYFDQRQGYYSFVETIPQTEPRPRSRSTLRARTMSTSSDPTHAIQVQRPDPGTSEEDVFYTPLAPDPPPRTAHGPYGTAGSYNNRYWSPLGSDLTNRLNAWRQMSQR</sequence>